<dbReference type="Proteomes" id="UP000290909">
    <property type="component" value="Chromosome"/>
</dbReference>
<feature type="transmembrane region" description="Helical" evidence="9">
    <location>
        <begin position="52"/>
        <end position="71"/>
    </location>
</feature>
<dbReference type="GO" id="GO:0015225">
    <property type="term" value="F:biotin transmembrane transporter activity"/>
    <property type="evidence" value="ECO:0007669"/>
    <property type="project" value="UniProtKB-UniRule"/>
</dbReference>
<proteinExistence type="inferred from homology"/>
<dbReference type="Gene3D" id="1.10.1760.20">
    <property type="match status" value="1"/>
</dbReference>
<dbReference type="EMBL" id="LR215050">
    <property type="protein sequence ID" value="VEU82167.1"/>
    <property type="molecule type" value="Genomic_DNA"/>
</dbReference>
<dbReference type="RefSeq" id="WP_035369033.1">
    <property type="nucleotide sequence ID" value="NZ_LR215050.1"/>
</dbReference>
<evidence type="ECO:0000256" key="9">
    <source>
        <dbReference type="SAM" id="Phobius"/>
    </source>
</evidence>
<evidence type="ECO:0000256" key="3">
    <source>
        <dbReference type="ARBA" id="ARBA00022448"/>
    </source>
</evidence>
<sequence>MKIRRIVLLAMFTALMAVMSLIQIPVYPIVFTLQTFMVILIALIFKPLDTFLIVFTYLVIGLIGIPVFSSGGGFQAFVSPTGGFLIGLLVSSLLISIFKSKTKVMLYDLIVIIIFGFVVLYMIGLPVLMMTIGMKFTDALIAFIPYYLWDFLKIIVAYAVYRALPEDLLKKIETSN</sequence>
<evidence type="ECO:0000313" key="11">
    <source>
        <dbReference type="Proteomes" id="UP000290909"/>
    </source>
</evidence>
<keyword evidence="5 9" id="KW-0812">Transmembrane</keyword>
<dbReference type="PANTHER" id="PTHR34295:SF4">
    <property type="entry name" value="BIOTIN TRANSPORTER BIOY-RELATED"/>
    <property type="match status" value="1"/>
</dbReference>
<dbReference type="PIRSF" id="PIRSF016661">
    <property type="entry name" value="BioY"/>
    <property type="match status" value="1"/>
</dbReference>
<evidence type="ECO:0000256" key="6">
    <source>
        <dbReference type="ARBA" id="ARBA00022989"/>
    </source>
</evidence>
<protein>
    <recommendedName>
        <fullName evidence="8">Biotin transporter</fullName>
    </recommendedName>
</protein>
<feature type="transmembrane region" description="Helical" evidence="9">
    <location>
        <begin position="109"/>
        <end position="133"/>
    </location>
</feature>
<evidence type="ECO:0000256" key="5">
    <source>
        <dbReference type="ARBA" id="ARBA00022692"/>
    </source>
</evidence>
<comment type="subcellular location">
    <subcellularLocation>
        <location evidence="1 8">Cell membrane</location>
        <topology evidence="1 8">Multi-pass membrane protein</topology>
    </subcellularLocation>
</comment>
<keyword evidence="7 8" id="KW-0472">Membrane</keyword>
<dbReference type="GO" id="GO:0005886">
    <property type="term" value="C:plasma membrane"/>
    <property type="evidence" value="ECO:0007669"/>
    <property type="project" value="UniProtKB-SubCell"/>
</dbReference>
<dbReference type="PANTHER" id="PTHR34295">
    <property type="entry name" value="BIOTIN TRANSPORTER BIOY"/>
    <property type="match status" value="1"/>
</dbReference>
<evidence type="ECO:0000256" key="1">
    <source>
        <dbReference type="ARBA" id="ARBA00004651"/>
    </source>
</evidence>
<keyword evidence="3 8" id="KW-0813">Transport</keyword>
<reference evidence="10 11" key="1">
    <citation type="submission" date="2019-01" db="EMBL/GenBank/DDBJ databases">
        <authorList>
            <consortium name="Pathogen Informatics"/>
        </authorList>
    </citation>
    <scope>NUCLEOTIDE SEQUENCE [LARGE SCALE GENOMIC DNA]</scope>
    <source>
        <strain evidence="10 11">NCTC10172</strain>
    </source>
</reference>
<organism evidence="10 11">
    <name type="scientific">Acholeplasma hippikon</name>
    <dbReference type="NCBI Taxonomy" id="264636"/>
    <lineage>
        <taxon>Bacteria</taxon>
        <taxon>Bacillati</taxon>
        <taxon>Mycoplasmatota</taxon>
        <taxon>Mollicutes</taxon>
        <taxon>Acholeplasmatales</taxon>
        <taxon>Acholeplasmataceae</taxon>
        <taxon>Acholeplasma</taxon>
    </lineage>
</organism>
<keyword evidence="11" id="KW-1185">Reference proteome</keyword>
<name>A0A449BIK7_9MOLU</name>
<dbReference type="STRING" id="1408416.GCA_000702765_00729"/>
<feature type="transmembrane region" description="Helical" evidence="9">
    <location>
        <begin position="77"/>
        <end position="97"/>
    </location>
</feature>
<comment type="similarity">
    <text evidence="2 8">Belongs to the BioY family.</text>
</comment>
<dbReference type="AlphaFoldDB" id="A0A449BIK7"/>
<keyword evidence="6 9" id="KW-1133">Transmembrane helix</keyword>
<evidence type="ECO:0000313" key="10">
    <source>
        <dbReference type="EMBL" id="VEU82167.1"/>
    </source>
</evidence>
<feature type="transmembrane region" description="Helical" evidence="9">
    <location>
        <begin position="30"/>
        <end position="45"/>
    </location>
</feature>
<gene>
    <name evidence="10" type="primary">bioY2</name>
    <name evidence="10" type="ORF">NCTC10172_00174</name>
</gene>
<feature type="transmembrane region" description="Helical" evidence="9">
    <location>
        <begin position="139"/>
        <end position="161"/>
    </location>
</feature>
<evidence type="ECO:0000256" key="7">
    <source>
        <dbReference type="ARBA" id="ARBA00023136"/>
    </source>
</evidence>
<evidence type="ECO:0000256" key="8">
    <source>
        <dbReference type="PIRNR" id="PIRNR016661"/>
    </source>
</evidence>
<dbReference type="Pfam" id="PF02632">
    <property type="entry name" value="BioY"/>
    <property type="match status" value="1"/>
</dbReference>
<evidence type="ECO:0000256" key="2">
    <source>
        <dbReference type="ARBA" id="ARBA00010692"/>
    </source>
</evidence>
<evidence type="ECO:0000256" key="4">
    <source>
        <dbReference type="ARBA" id="ARBA00022475"/>
    </source>
</evidence>
<keyword evidence="4 8" id="KW-1003">Cell membrane</keyword>
<accession>A0A449BIK7</accession>
<dbReference type="KEGG" id="ahk:NCTC10172_00174"/>
<dbReference type="InterPro" id="IPR003784">
    <property type="entry name" value="BioY"/>
</dbReference>